<keyword evidence="5 6" id="KW-0546">Nucleotide metabolism</keyword>
<dbReference type="InterPro" id="IPR029001">
    <property type="entry name" value="ITPase-like_fam"/>
</dbReference>
<comment type="catalytic activity">
    <reaction evidence="6">
        <text>UTP + H2O = UMP + diphosphate + H(+)</text>
        <dbReference type="Rhea" id="RHEA:29395"/>
        <dbReference type="ChEBI" id="CHEBI:15377"/>
        <dbReference type="ChEBI" id="CHEBI:15378"/>
        <dbReference type="ChEBI" id="CHEBI:33019"/>
        <dbReference type="ChEBI" id="CHEBI:46398"/>
        <dbReference type="ChEBI" id="CHEBI:57865"/>
        <dbReference type="EC" id="3.6.1.9"/>
    </reaction>
</comment>
<dbReference type="NCBIfam" id="TIGR00172">
    <property type="entry name" value="maf"/>
    <property type="match status" value="1"/>
</dbReference>
<dbReference type="CDD" id="cd00555">
    <property type="entry name" value="Maf"/>
    <property type="match status" value="1"/>
</dbReference>
<dbReference type="InterPro" id="IPR003697">
    <property type="entry name" value="Maf-like"/>
</dbReference>
<evidence type="ECO:0000313" key="8">
    <source>
        <dbReference type="Proteomes" id="UP000192731"/>
    </source>
</evidence>
<organism evidence="7 8">
    <name type="scientific">Desulfonispora thiosulfatigenes DSM 11270</name>
    <dbReference type="NCBI Taxonomy" id="656914"/>
    <lineage>
        <taxon>Bacteria</taxon>
        <taxon>Bacillati</taxon>
        <taxon>Bacillota</taxon>
        <taxon>Clostridia</taxon>
        <taxon>Eubacteriales</taxon>
        <taxon>Peptococcaceae</taxon>
        <taxon>Desulfonispora</taxon>
    </lineage>
</organism>
<dbReference type="GO" id="GO:0036221">
    <property type="term" value="F:UTP diphosphatase activity"/>
    <property type="evidence" value="ECO:0007669"/>
    <property type="project" value="RHEA"/>
</dbReference>
<evidence type="ECO:0000256" key="2">
    <source>
        <dbReference type="ARBA" id="ARBA00004496"/>
    </source>
</evidence>
<comment type="catalytic activity">
    <reaction evidence="6">
        <text>dTTP + H2O = dTMP + diphosphate + H(+)</text>
        <dbReference type="Rhea" id="RHEA:28534"/>
        <dbReference type="ChEBI" id="CHEBI:15377"/>
        <dbReference type="ChEBI" id="CHEBI:15378"/>
        <dbReference type="ChEBI" id="CHEBI:33019"/>
        <dbReference type="ChEBI" id="CHEBI:37568"/>
        <dbReference type="ChEBI" id="CHEBI:63528"/>
        <dbReference type="EC" id="3.6.1.9"/>
    </reaction>
</comment>
<dbReference type="AlphaFoldDB" id="A0A1W1VGQ7"/>
<comment type="function">
    <text evidence="6">Nucleoside triphosphate pyrophosphatase that hydrolyzes dTTP and UTP. May have a dual role in cell division arrest and in preventing the incorporation of modified nucleotides into cellular nucleic acids.</text>
</comment>
<feature type="site" description="Important for substrate specificity" evidence="6">
    <location>
        <position position="69"/>
    </location>
</feature>
<dbReference type="GO" id="GO:0009117">
    <property type="term" value="P:nucleotide metabolic process"/>
    <property type="evidence" value="ECO:0007669"/>
    <property type="project" value="UniProtKB-KW"/>
</dbReference>
<dbReference type="STRING" id="656914.SAMN00017405_1909"/>
<accession>A0A1W1VGQ7</accession>
<comment type="similarity">
    <text evidence="6">Belongs to the Maf family. YhdE subfamily.</text>
</comment>
<dbReference type="FunFam" id="3.90.950.10:FF:000005">
    <property type="entry name" value="7-methyl-GTP pyrophosphatase"/>
    <property type="match status" value="1"/>
</dbReference>
<dbReference type="PIRSF" id="PIRSF006305">
    <property type="entry name" value="Maf"/>
    <property type="match status" value="1"/>
</dbReference>
<dbReference type="HAMAP" id="MF_00528">
    <property type="entry name" value="Maf"/>
    <property type="match status" value="1"/>
</dbReference>
<evidence type="ECO:0000256" key="6">
    <source>
        <dbReference type="HAMAP-Rule" id="MF_00528"/>
    </source>
</evidence>
<comment type="cofactor">
    <cofactor evidence="1 6">
        <name>a divalent metal cation</name>
        <dbReference type="ChEBI" id="CHEBI:60240"/>
    </cofactor>
</comment>
<dbReference type="Pfam" id="PF02545">
    <property type="entry name" value="Maf"/>
    <property type="match status" value="1"/>
</dbReference>
<feature type="site" description="Important for substrate specificity" evidence="6">
    <location>
        <position position="11"/>
    </location>
</feature>
<evidence type="ECO:0000256" key="4">
    <source>
        <dbReference type="ARBA" id="ARBA00022801"/>
    </source>
</evidence>
<proteinExistence type="inferred from homology"/>
<keyword evidence="3 6" id="KW-0963">Cytoplasm</keyword>
<evidence type="ECO:0000313" key="7">
    <source>
        <dbReference type="EMBL" id="SMB92134.1"/>
    </source>
</evidence>
<evidence type="ECO:0000256" key="5">
    <source>
        <dbReference type="ARBA" id="ARBA00023080"/>
    </source>
</evidence>
<evidence type="ECO:0000256" key="1">
    <source>
        <dbReference type="ARBA" id="ARBA00001968"/>
    </source>
</evidence>
<dbReference type="SUPFAM" id="SSF52972">
    <property type="entry name" value="ITPase-like"/>
    <property type="match status" value="1"/>
</dbReference>
<gene>
    <name evidence="7" type="ORF">SAMN00017405_1909</name>
</gene>
<dbReference type="Gene3D" id="3.90.950.10">
    <property type="match status" value="1"/>
</dbReference>
<dbReference type="EC" id="3.6.1.9" evidence="6"/>
<sequence length="196" mass="21789">MEIILASASPRRSKLLTQIGVTHKVHVSNVEENYTEGIDPKVWVKDIALLKALEVAKFYKKGIVIGADTIVVKDGFILGKPEDERMAMKMLEFLSGDTHEVMTGIALVNAKDPNQSYTHVETTKVLFRKLNSLEISNYVNTKEPMDKAGSYAIQGVGTLFVEGIEGCYNNVVGLPLNRLAQMLKRFNVEVLNVHNN</sequence>
<name>A0A1W1VGQ7_DESTI</name>
<comment type="subcellular location">
    <subcellularLocation>
        <location evidence="2 6">Cytoplasm</location>
    </subcellularLocation>
</comment>
<feature type="active site" description="Proton acceptor" evidence="6">
    <location>
        <position position="68"/>
    </location>
</feature>
<feature type="site" description="Important for substrate specificity" evidence="6">
    <location>
        <position position="154"/>
    </location>
</feature>
<protein>
    <recommendedName>
        <fullName evidence="6">dTTP/UTP pyrophosphatase</fullName>
        <shortName evidence="6">dTTPase/UTPase</shortName>
        <ecNumber evidence="6">3.6.1.9</ecNumber>
    </recommendedName>
    <alternativeName>
        <fullName evidence="6">Nucleoside triphosphate pyrophosphatase</fullName>
    </alternativeName>
    <alternativeName>
        <fullName evidence="6">Nucleotide pyrophosphatase</fullName>
        <shortName evidence="6">Nucleotide PPase</shortName>
    </alternativeName>
</protein>
<comment type="caution">
    <text evidence="6">Lacks conserved residue(s) required for the propagation of feature annotation.</text>
</comment>
<dbReference type="GO" id="GO:0036218">
    <property type="term" value="F:dTTP diphosphatase activity"/>
    <property type="evidence" value="ECO:0007669"/>
    <property type="project" value="RHEA"/>
</dbReference>
<keyword evidence="4 6" id="KW-0378">Hydrolase</keyword>
<reference evidence="7 8" key="1">
    <citation type="submission" date="2017-04" db="EMBL/GenBank/DDBJ databases">
        <authorList>
            <person name="Afonso C.L."/>
            <person name="Miller P.J."/>
            <person name="Scott M.A."/>
            <person name="Spackman E."/>
            <person name="Goraichik I."/>
            <person name="Dimitrov K.M."/>
            <person name="Suarez D.L."/>
            <person name="Swayne D.E."/>
        </authorList>
    </citation>
    <scope>NUCLEOTIDE SEQUENCE [LARGE SCALE GENOMIC DNA]</scope>
    <source>
        <strain evidence="7 8">DSM 11270</strain>
    </source>
</reference>
<dbReference type="PANTHER" id="PTHR43213">
    <property type="entry name" value="BIFUNCTIONAL DTTP/UTP PYROPHOSPHATASE/METHYLTRANSFERASE PROTEIN-RELATED"/>
    <property type="match status" value="1"/>
</dbReference>
<keyword evidence="8" id="KW-1185">Reference proteome</keyword>
<dbReference type="EMBL" id="FWWT01000020">
    <property type="protein sequence ID" value="SMB92134.1"/>
    <property type="molecule type" value="Genomic_DNA"/>
</dbReference>
<dbReference type="GO" id="GO:0005737">
    <property type="term" value="C:cytoplasm"/>
    <property type="evidence" value="ECO:0007669"/>
    <property type="project" value="UniProtKB-SubCell"/>
</dbReference>
<dbReference type="Proteomes" id="UP000192731">
    <property type="component" value="Unassembled WGS sequence"/>
</dbReference>
<dbReference type="PANTHER" id="PTHR43213:SF5">
    <property type="entry name" value="BIFUNCTIONAL DTTP_UTP PYROPHOSPHATASE_METHYLTRANSFERASE PROTEIN-RELATED"/>
    <property type="match status" value="1"/>
</dbReference>
<evidence type="ECO:0000256" key="3">
    <source>
        <dbReference type="ARBA" id="ARBA00022490"/>
    </source>
</evidence>